<gene>
    <name evidence="1" type="ORF">ETSY2_41350</name>
</gene>
<name>W4LNB4_9BACT</name>
<protein>
    <submittedName>
        <fullName evidence="1">Uncharacterized protein</fullName>
    </submittedName>
</protein>
<accession>W4LNB4</accession>
<dbReference type="Proteomes" id="UP000019140">
    <property type="component" value="Unassembled WGS sequence"/>
</dbReference>
<evidence type="ECO:0000313" key="2">
    <source>
        <dbReference type="Proteomes" id="UP000019140"/>
    </source>
</evidence>
<dbReference type="AlphaFoldDB" id="W4LNB4"/>
<keyword evidence="2" id="KW-1185">Reference proteome</keyword>
<comment type="caution">
    <text evidence="1">The sequence shown here is derived from an EMBL/GenBank/DDBJ whole genome shotgun (WGS) entry which is preliminary data.</text>
</comment>
<sequence length="341" mass="36882">MDKIRWPNGMSEAESGIALVTFGRTVAAQRACDDLLLSAIGEINAVAGKKGGAITAAKAFNEVSTSLVVYYGKIIAWGRQQTSGTSEKGTLVMIMAKSITEARANCEHLVHGEGRESWVSRFFKATADAPDQPVAFLVDKKPDSVIAPHFHEVNQFQVIVEGSGKLGKQEVKPFVLHYTNGFTGYGPITAEDEGISFFTLRNRFDPGGARFFPEGRSFMKPARKRHRVSDYLVLSDDEALRSRTSEVIETAIEPEEDGLAAWFLRAVPGAKTQAPSPADGGGQYLIVARGTLLYDGEVFPELSCVYVSADSEPMPLEAGAEGLEVLIAQFPVAETHPPVSD</sequence>
<dbReference type="EMBL" id="AZHX01001863">
    <property type="protein sequence ID" value="ETW99210.1"/>
    <property type="molecule type" value="Genomic_DNA"/>
</dbReference>
<reference evidence="1 2" key="1">
    <citation type="journal article" date="2014" name="Nature">
        <title>An environmental bacterial taxon with a large and distinct metabolic repertoire.</title>
        <authorList>
            <person name="Wilson M.C."/>
            <person name="Mori T."/>
            <person name="Ruckert C."/>
            <person name="Uria A.R."/>
            <person name="Helf M.J."/>
            <person name="Takada K."/>
            <person name="Gernert C."/>
            <person name="Steffens U.A."/>
            <person name="Heycke N."/>
            <person name="Schmitt S."/>
            <person name="Rinke C."/>
            <person name="Helfrich E.J."/>
            <person name="Brachmann A.O."/>
            <person name="Gurgui C."/>
            <person name="Wakimoto T."/>
            <person name="Kracht M."/>
            <person name="Crusemann M."/>
            <person name="Hentschel U."/>
            <person name="Abe I."/>
            <person name="Matsunaga S."/>
            <person name="Kalinowski J."/>
            <person name="Takeyama H."/>
            <person name="Piel J."/>
        </authorList>
    </citation>
    <scope>NUCLEOTIDE SEQUENCE [LARGE SCALE GENOMIC DNA]</scope>
    <source>
        <strain evidence="2">TSY2</strain>
    </source>
</reference>
<dbReference type="HOGENOM" id="CLU_070008_0_0_7"/>
<evidence type="ECO:0000313" key="1">
    <source>
        <dbReference type="EMBL" id="ETW99210.1"/>
    </source>
</evidence>
<organism evidence="1 2">
    <name type="scientific">Candidatus Entotheonella gemina</name>
    <dbReference type="NCBI Taxonomy" id="1429439"/>
    <lineage>
        <taxon>Bacteria</taxon>
        <taxon>Pseudomonadati</taxon>
        <taxon>Nitrospinota/Tectimicrobiota group</taxon>
        <taxon>Candidatus Tectimicrobiota</taxon>
        <taxon>Candidatus Entotheonellia</taxon>
        <taxon>Candidatus Entotheonellales</taxon>
        <taxon>Candidatus Entotheonellaceae</taxon>
        <taxon>Candidatus Entotheonella</taxon>
    </lineage>
</organism>
<proteinExistence type="predicted"/>